<dbReference type="OrthoDB" id="7357280at2"/>
<evidence type="ECO:0000313" key="3">
    <source>
        <dbReference type="EMBL" id="PWS34303.1"/>
    </source>
</evidence>
<dbReference type="RefSeq" id="WP_109873275.1">
    <property type="nucleotide sequence ID" value="NZ_QGNA01000007.1"/>
</dbReference>
<dbReference type="Pfam" id="PF13550">
    <property type="entry name" value="Phage-tail_3"/>
    <property type="match status" value="1"/>
</dbReference>
<sequence>MPAAVPLIAVVAGGVASAAVGGGIIGAIVGAGAAFVVSTIGASVFPAKRPTSPTPSASLRPGDDPTAPGAGRTQSFRQPITEHQIVFGRCKVGGPIVFIHSATDDAGRADGWFYAVVVLAAHRVRTIGDVWLGDTLATDAKFAGLVRIDRHLGAPDQAANANLIAETGGKWTAEHRGRGRAYVAVRLKITAEAFPSGPPNIAALVEGADTILDPRTGATGWSDNPALCLAWYLTAPFGWKASWDDIDIPALIAAANICDELIGTRAGVTERRYTVNGRVSLGEGKIAITRKLVAAMAGALVVSGGRFFIHAGGPALPAATLTSDDLRGDVTIQGSRPRRDLFNGVRAVYVDPAKNWQPTDAPPLLASNYVAEDGGEQIYRDIEYPLTTSVATVQRLMKAELERIRRQREVAFPANLSALRLRPWDGVTVALDRVGPFPARVTGWRLSPDGGVDLTLSEEDPAVWDWNPVVDERAAGDSPSVVLPNPGVIAAPTSITVETPLAPTFAALGVSWSAVGSAYLAGYELEFRPASVATWQGYGGALGATAASIPTAEPTAFRARAVARSGAVSGWREAAIPGAVTTPAALGVAGGVRLSGGFPADAVRLQVFEASSASLAAAVKLVTEPTALPWDRTGLTAGQARWYWLRAVSAEGNVSALAGPVTATAL</sequence>
<feature type="domain" description="Tip attachment protein J" evidence="2">
    <location>
        <begin position="292"/>
        <end position="442"/>
    </location>
</feature>
<dbReference type="Proteomes" id="UP000245765">
    <property type="component" value="Unassembled WGS sequence"/>
</dbReference>
<evidence type="ECO:0000256" key="1">
    <source>
        <dbReference type="SAM" id="MobiDB-lite"/>
    </source>
</evidence>
<organism evidence="3 4">
    <name type="scientific">Falsiroseomonas bella</name>
    <dbReference type="NCBI Taxonomy" id="2184016"/>
    <lineage>
        <taxon>Bacteria</taxon>
        <taxon>Pseudomonadati</taxon>
        <taxon>Pseudomonadota</taxon>
        <taxon>Alphaproteobacteria</taxon>
        <taxon>Acetobacterales</taxon>
        <taxon>Roseomonadaceae</taxon>
        <taxon>Falsiroseomonas</taxon>
    </lineage>
</organism>
<comment type="caution">
    <text evidence="3">The sequence shown here is derived from an EMBL/GenBank/DDBJ whole genome shotgun (WGS) entry which is preliminary data.</text>
</comment>
<evidence type="ECO:0000313" key="4">
    <source>
        <dbReference type="Proteomes" id="UP000245765"/>
    </source>
</evidence>
<keyword evidence="4" id="KW-1185">Reference proteome</keyword>
<evidence type="ECO:0000259" key="2">
    <source>
        <dbReference type="Pfam" id="PF13550"/>
    </source>
</evidence>
<name>A0A317F7C4_9PROT</name>
<gene>
    <name evidence="3" type="ORF">DFH01_25085</name>
</gene>
<accession>A0A317F7C4</accession>
<proteinExistence type="predicted"/>
<dbReference type="AlphaFoldDB" id="A0A317F7C4"/>
<dbReference type="InterPro" id="IPR032876">
    <property type="entry name" value="J_dom"/>
</dbReference>
<dbReference type="EMBL" id="QGNA01000007">
    <property type="protein sequence ID" value="PWS34303.1"/>
    <property type="molecule type" value="Genomic_DNA"/>
</dbReference>
<reference evidence="4" key="1">
    <citation type="submission" date="2018-05" db="EMBL/GenBank/DDBJ databases">
        <authorList>
            <person name="Du Z."/>
            <person name="Wang X."/>
        </authorList>
    </citation>
    <scope>NUCLEOTIDE SEQUENCE [LARGE SCALE GENOMIC DNA]</scope>
    <source>
        <strain evidence="4">CQN31</strain>
    </source>
</reference>
<feature type="region of interest" description="Disordered" evidence="1">
    <location>
        <begin position="48"/>
        <end position="74"/>
    </location>
</feature>
<protein>
    <recommendedName>
        <fullName evidence="2">Tip attachment protein J domain-containing protein</fullName>
    </recommendedName>
</protein>